<evidence type="ECO:0000256" key="1">
    <source>
        <dbReference type="ARBA" id="ARBA00009091"/>
    </source>
</evidence>
<keyword evidence="2" id="KW-0732">Signal</keyword>
<dbReference type="GO" id="GO:0005829">
    <property type="term" value="C:cytosol"/>
    <property type="evidence" value="ECO:0007669"/>
    <property type="project" value="TreeGrafter"/>
</dbReference>
<proteinExistence type="inferred from homology"/>
<evidence type="ECO:0000313" key="4">
    <source>
        <dbReference type="EMBL" id="SUZ83890.1"/>
    </source>
</evidence>
<reference evidence="4" key="1">
    <citation type="submission" date="2018-05" db="EMBL/GenBank/DDBJ databases">
        <authorList>
            <person name="Lanie J.A."/>
            <person name="Ng W.-L."/>
            <person name="Kazmierczak K.M."/>
            <person name="Andrzejewski T.M."/>
            <person name="Davidsen T.M."/>
            <person name="Wayne K.J."/>
            <person name="Tettelin H."/>
            <person name="Glass J.I."/>
            <person name="Rusch D."/>
            <person name="Podicherti R."/>
            <person name="Tsui H.-C.T."/>
            <person name="Winkler M.E."/>
        </authorList>
    </citation>
    <scope>NUCLEOTIDE SEQUENCE</scope>
</reference>
<evidence type="ECO:0000256" key="2">
    <source>
        <dbReference type="ARBA" id="ARBA00022729"/>
    </source>
</evidence>
<dbReference type="SUPFAM" id="SSF111384">
    <property type="entry name" value="OmpH-like"/>
    <property type="match status" value="1"/>
</dbReference>
<name>A0A381QXJ6_9ZZZZ</name>
<dbReference type="InterPro" id="IPR005632">
    <property type="entry name" value="Chaperone_Skp"/>
</dbReference>
<dbReference type="InterPro" id="IPR024930">
    <property type="entry name" value="Skp_dom_sf"/>
</dbReference>
<keyword evidence="3" id="KW-0175">Coiled coil</keyword>
<feature type="coiled-coil region" evidence="3">
    <location>
        <begin position="87"/>
        <end position="114"/>
    </location>
</feature>
<dbReference type="Pfam" id="PF03938">
    <property type="entry name" value="OmpH"/>
    <property type="match status" value="1"/>
</dbReference>
<dbReference type="SMART" id="SM00935">
    <property type="entry name" value="OmpH"/>
    <property type="match status" value="1"/>
</dbReference>
<evidence type="ECO:0000256" key="3">
    <source>
        <dbReference type="SAM" id="Coils"/>
    </source>
</evidence>
<sequence length="170" mass="18931">MMNSIKKTIIAFLMALAPLTAVAQTNELAHINVQQLISEMPEVIAAQNELGKLEKDYTTQIDNAFKEFQTKAQNYSADAANQTDVTNQARQKELESMQQNLQEFRDSAAQELQKKQIDLMTPLLEKARDAINKVGKDQGFNYVIDSSPNGGVILANGKDLLEDVKKELGF</sequence>
<comment type="similarity">
    <text evidence="1">Belongs to the Skp family.</text>
</comment>
<accession>A0A381QXJ6</accession>
<dbReference type="Gene3D" id="3.30.910.20">
    <property type="entry name" value="Skp domain"/>
    <property type="match status" value="1"/>
</dbReference>
<dbReference type="GO" id="GO:0051082">
    <property type="term" value="F:unfolded protein binding"/>
    <property type="evidence" value="ECO:0007669"/>
    <property type="project" value="InterPro"/>
</dbReference>
<gene>
    <name evidence="4" type="ORF">METZ01_LOCUS36744</name>
</gene>
<organism evidence="4">
    <name type="scientific">marine metagenome</name>
    <dbReference type="NCBI Taxonomy" id="408172"/>
    <lineage>
        <taxon>unclassified sequences</taxon>
        <taxon>metagenomes</taxon>
        <taxon>ecological metagenomes</taxon>
    </lineage>
</organism>
<dbReference type="GO" id="GO:0050821">
    <property type="term" value="P:protein stabilization"/>
    <property type="evidence" value="ECO:0007669"/>
    <property type="project" value="TreeGrafter"/>
</dbReference>
<protein>
    <submittedName>
        <fullName evidence="4">Uncharacterized protein</fullName>
    </submittedName>
</protein>
<dbReference type="AlphaFoldDB" id="A0A381QXJ6"/>
<dbReference type="PANTHER" id="PTHR35089:SF1">
    <property type="entry name" value="CHAPERONE PROTEIN SKP"/>
    <property type="match status" value="1"/>
</dbReference>
<dbReference type="EMBL" id="UINC01001571">
    <property type="protein sequence ID" value="SUZ83890.1"/>
    <property type="molecule type" value="Genomic_DNA"/>
</dbReference>
<dbReference type="PANTHER" id="PTHR35089">
    <property type="entry name" value="CHAPERONE PROTEIN SKP"/>
    <property type="match status" value="1"/>
</dbReference>